<comment type="caution">
    <text evidence="2">The sequence shown here is derived from an EMBL/GenBank/DDBJ whole genome shotgun (WGS) entry which is preliminary data.</text>
</comment>
<evidence type="ECO:0000313" key="3">
    <source>
        <dbReference type="Proteomes" id="UP000807542"/>
    </source>
</evidence>
<protein>
    <submittedName>
        <fullName evidence="2">Tail fiber assembly protein</fullName>
    </submittedName>
</protein>
<name>A0A9D7G0B8_9GAMM</name>
<keyword evidence="4" id="KW-1185">Reference proteome</keyword>
<organism evidence="2 3">
    <name type="scientific">Limnobaculum xujianqingii</name>
    <dbReference type="NCBI Taxonomy" id="2738837"/>
    <lineage>
        <taxon>Bacteria</taxon>
        <taxon>Pseudomonadati</taxon>
        <taxon>Pseudomonadota</taxon>
        <taxon>Gammaproteobacteria</taxon>
        <taxon>Enterobacterales</taxon>
        <taxon>Budviciaceae</taxon>
        <taxon>Limnobaculum</taxon>
    </lineage>
</organism>
<dbReference type="RefSeq" id="WP_228399433.1">
    <property type="nucleotide sequence ID" value="NZ_JADRCP010000011.1"/>
</dbReference>
<dbReference type="AlphaFoldDB" id="A0A9D7G0B8"/>
<dbReference type="Pfam" id="PF02413">
    <property type="entry name" value="Caudo_TAP"/>
    <property type="match status" value="1"/>
</dbReference>
<sequence>MYVYSQKNNAFYIIDNKALYEISGAWPDDGVSVSNSVYDEFAASIPPDGKVRMAGSDGLPCWGDIPEATKEEIIAIADAQKIYLLNRAQQTISIWQTELQLGIITNTDKTKLIAWLAYIKKLNLINTALAPNIEWPVEPELGSTE</sequence>
<proteinExistence type="predicted"/>
<evidence type="ECO:0000313" key="2">
    <source>
        <dbReference type="EMBL" id="MBK5178386.1"/>
    </source>
</evidence>
<gene>
    <name evidence="2" type="ORF">I2492_18920</name>
    <name evidence="1" type="ORF">I2493_18925</name>
</gene>
<dbReference type="Proteomes" id="UP001296969">
    <property type="component" value="Unassembled WGS sequence"/>
</dbReference>
<dbReference type="InterPro" id="IPR003458">
    <property type="entry name" value="Phage_T4_Gp38_tail_assem"/>
</dbReference>
<dbReference type="Proteomes" id="UP000807542">
    <property type="component" value="Unassembled WGS sequence"/>
</dbReference>
<accession>A0A9D7G0B8</accession>
<evidence type="ECO:0000313" key="1">
    <source>
        <dbReference type="EMBL" id="MBK5075079.1"/>
    </source>
</evidence>
<reference evidence="2 4" key="1">
    <citation type="submission" date="2020-11" db="EMBL/GenBank/DDBJ databases">
        <title>Insectihabitans protaetiae gen. nov. sp. nov. and Insectihabitans allomyrinae sp. nov., isolated from larvae of Protaetia brevitarsis seulensis and Allomyrina dichotoma, respectively.</title>
        <authorList>
            <person name="Lee S.D."/>
            <person name="Byeon Y.-S."/>
            <person name="Kim S.-M."/>
            <person name="Yang H.L."/>
            <person name="Kim I.S."/>
        </authorList>
    </citation>
    <scope>NUCLEOTIDE SEQUENCE</scope>
    <source>
        <strain evidence="2">CWB-B4</strain>
        <strain evidence="1 4">CWB-B43</strain>
    </source>
</reference>
<evidence type="ECO:0000313" key="4">
    <source>
        <dbReference type="Proteomes" id="UP001296969"/>
    </source>
</evidence>
<dbReference type="EMBL" id="JADRCP010000011">
    <property type="protein sequence ID" value="MBK5178386.1"/>
    <property type="molecule type" value="Genomic_DNA"/>
</dbReference>
<dbReference type="EMBL" id="JADRCQ010000011">
    <property type="protein sequence ID" value="MBK5075079.1"/>
    <property type="molecule type" value="Genomic_DNA"/>
</dbReference>